<dbReference type="Gene3D" id="3.40.50.300">
    <property type="entry name" value="P-loop containing nucleotide triphosphate hydrolases"/>
    <property type="match status" value="2"/>
</dbReference>
<keyword evidence="6" id="KW-1185">Reference proteome</keyword>
<comment type="caution">
    <text evidence="5">The sequence shown here is derived from an EMBL/GenBank/DDBJ whole genome shotgun (WGS) entry which is preliminary data.</text>
</comment>
<dbReference type="Pfam" id="PF01926">
    <property type="entry name" value="MMR_HSR1"/>
    <property type="match status" value="1"/>
</dbReference>
<dbReference type="InterPro" id="IPR027417">
    <property type="entry name" value="P-loop_NTPase"/>
</dbReference>
<proteinExistence type="predicted"/>
<dbReference type="PROSITE" id="PS51883">
    <property type="entry name" value="OBG"/>
    <property type="match status" value="1"/>
</dbReference>
<feature type="domain" description="OBG-type G" evidence="3">
    <location>
        <begin position="157"/>
        <end position="216"/>
    </location>
</feature>
<keyword evidence="1" id="KW-0547">Nucleotide-binding</keyword>
<keyword evidence="2" id="KW-0342">GTP-binding</keyword>
<dbReference type="EMBL" id="JAWNGG020000336">
    <property type="protein sequence ID" value="KAK9294251.1"/>
    <property type="molecule type" value="Genomic_DNA"/>
</dbReference>
<sequence length="363" mass="40198">MVVLTQVLGYTAKLPRKYLRRGLIDSLRIHVTGGTGGSGLPNYGGIGGAGGNVYLVPKERLTLQNVKYKLKGVKLKAGPGNDSSKKGLVGTPGSDLNIKVPIGITVYDQNRIKLGAMNSKDTKLLVAQGGTGGCERTGFCGLKGESRTIVLDLQLLADVGLIGFPNAGKSTFLNVISNAKSKIADYPFTTIKPQIGIIKYKDHRQISVADLPGLIEDIQGCQLSIKHKHKSCLETVLLLNKEIELYNPDLLDRPTMIIVNKMDTNGASEIYNEIEQKLNNLSEFLSEFDESIQPKKVLQFDDIITTSLILKNTDEIQEIKRKIRYIIDKYEEEKISIENMDSDEDRLRTKLKQQMQQYAPTFV</sequence>
<dbReference type="AlphaFoldDB" id="A0AAW0ZBI6"/>
<dbReference type="Gene3D" id="2.70.210.12">
    <property type="entry name" value="GTP1/OBG domain"/>
    <property type="match status" value="1"/>
</dbReference>
<evidence type="ECO:0000256" key="2">
    <source>
        <dbReference type="ARBA" id="ARBA00023134"/>
    </source>
</evidence>
<accession>A0AAW0ZBI6</accession>
<reference evidence="5 6" key="1">
    <citation type="submission" date="2024-05" db="EMBL/GenBank/DDBJ databases">
        <title>The nuclear and mitochondrial genome assemblies of Tetragonisca angustula (Apidae: Meliponini), a tiny yet remarkable pollinator in the Neotropics.</title>
        <authorList>
            <person name="Ferrari R."/>
            <person name="Ricardo P.C."/>
            <person name="Dias F.C."/>
            <person name="Araujo N.S."/>
            <person name="Soares D.O."/>
            <person name="Zhou Q.-S."/>
            <person name="Zhu C.-D."/>
            <person name="Coutinho L."/>
            <person name="Airas M.C."/>
            <person name="Batista T.M."/>
        </authorList>
    </citation>
    <scope>NUCLEOTIDE SEQUENCE [LARGE SCALE GENOMIC DNA]</scope>
    <source>
        <strain evidence="5">ASF017062</strain>
        <tissue evidence="5">Abdomen</tissue>
    </source>
</reference>
<evidence type="ECO:0000313" key="6">
    <source>
        <dbReference type="Proteomes" id="UP001432146"/>
    </source>
</evidence>
<protein>
    <submittedName>
        <fullName evidence="5">Uncharacterized protein</fullName>
    </submittedName>
</protein>
<dbReference type="SUPFAM" id="SSF82051">
    <property type="entry name" value="Obg GTP-binding protein N-terminal domain"/>
    <property type="match status" value="1"/>
</dbReference>
<dbReference type="Proteomes" id="UP001432146">
    <property type="component" value="Unassembled WGS sequence"/>
</dbReference>
<dbReference type="GO" id="GO:0005739">
    <property type="term" value="C:mitochondrion"/>
    <property type="evidence" value="ECO:0007669"/>
    <property type="project" value="TreeGrafter"/>
</dbReference>
<dbReference type="PANTHER" id="PTHR11702">
    <property type="entry name" value="DEVELOPMENTALLY REGULATED GTP-BINDING PROTEIN-RELATED"/>
    <property type="match status" value="1"/>
</dbReference>
<evidence type="ECO:0000259" key="4">
    <source>
        <dbReference type="PROSITE" id="PS51883"/>
    </source>
</evidence>
<dbReference type="PANTHER" id="PTHR11702:SF43">
    <property type="entry name" value="GTP-BINDING PROTEIN 10"/>
    <property type="match status" value="1"/>
</dbReference>
<dbReference type="GO" id="GO:0042254">
    <property type="term" value="P:ribosome biogenesis"/>
    <property type="evidence" value="ECO:0007669"/>
    <property type="project" value="UniProtKB-UniRule"/>
</dbReference>
<name>A0AAW0ZBI6_9HYME</name>
<evidence type="ECO:0000313" key="5">
    <source>
        <dbReference type="EMBL" id="KAK9294251.1"/>
    </source>
</evidence>
<dbReference type="PRINTS" id="PR00326">
    <property type="entry name" value="GTP1OBG"/>
</dbReference>
<dbReference type="InterPro" id="IPR031167">
    <property type="entry name" value="G_OBG"/>
</dbReference>
<dbReference type="Pfam" id="PF01018">
    <property type="entry name" value="GTP1_OBG"/>
    <property type="match status" value="1"/>
</dbReference>
<dbReference type="InterPro" id="IPR006169">
    <property type="entry name" value="GTP1_OBG_dom"/>
</dbReference>
<dbReference type="PROSITE" id="PS51710">
    <property type="entry name" value="G_OBG"/>
    <property type="match status" value="1"/>
</dbReference>
<dbReference type="SUPFAM" id="SSF52540">
    <property type="entry name" value="P-loop containing nucleoside triphosphate hydrolases"/>
    <property type="match status" value="1"/>
</dbReference>
<gene>
    <name evidence="5" type="ORF">QLX08_011077</name>
</gene>
<dbReference type="InterPro" id="IPR045086">
    <property type="entry name" value="OBG_GTPase"/>
</dbReference>
<dbReference type="GO" id="GO:0003924">
    <property type="term" value="F:GTPase activity"/>
    <property type="evidence" value="ECO:0007669"/>
    <property type="project" value="InterPro"/>
</dbReference>
<dbReference type="InterPro" id="IPR036726">
    <property type="entry name" value="GTP1_OBG_dom_sf"/>
</dbReference>
<evidence type="ECO:0000256" key="1">
    <source>
        <dbReference type="ARBA" id="ARBA00022741"/>
    </source>
</evidence>
<dbReference type="InterPro" id="IPR006073">
    <property type="entry name" value="GTP-bd"/>
</dbReference>
<organism evidence="5 6">
    <name type="scientific">Tetragonisca angustula</name>
    <dbReference type="NCBI Taxonomy" id="166442"/>
    <lineage>
        <taxon>Eukaryota</taxon>
        <taxon>Metazoa</taxon>
        <taxon>Ecdysozoa</taxon>
        <taxon>Arthropoda</taxon>
        <taxon>Hexapoda</taxon>
        <taxon>Insecta</taxon>
        <taxon>Pterygota</taxon>
        <taxon>Neoptera</taxon>
        <taxon>Endopterygota</taxon>
        <taxon>Hymenoptera</taxon>
        <taxon>Apocrita</taxon>
        <taxon>Aculeata</taxon>
        <taxon>Apoidea</taxon>
        <taxon>Anthophila</taxon>
        <taxon>Apidae</taxon>
        <taxon>Tetragonisca</taxon>
    </lineage>
</organism>
<feature type="domain" description="Obg" evidence="4">
    <location>
        <begin position="21"/>
        <end position="156"/>
    </location>
</feature>
<evidence type="ECO:0000259" key="3">
    <source>
        <dbReference type="PROSITE" id="PS51710"/>
    </source>
</evidence>
<dbReference type="GO" id="GO:0005525">
    <property type="term" value="F:GTP binding"/>
    <property type="evidence" value="ECO:0007669"/>
    <property type="project" value="UniProtKB-KW"/>
</dbReference>